<dbReference type="SUPFAM" id="SSF56935">
    <property type="entry name" value="Porins"/>
    <property type="match status" value="1"/>
</dbReference>
<dbReference type="AlphaFoldDB" id="A0A4U9WEF9"/>
<accession>A0A4U9WEF9</accession>
<sequence>MNSASKLPMAANWKNRTNLFTDSFAAHLLTYGSEAYEQKQRPGGATTSFPDAKINFASGWLQDEITLRDLPISILAGTRYDNYQGKSQGHDDVNADKWSSRGAITVSPTDWLMLFGLLCSGVSCPHHGGNV</sequence>
<evidence type="ECO:0000256" key="1">
    <source>
        <dbReference type="ARBA" id="ARBA00004442"/>
    </source>
</evidence>
<dbReference type="EMBL" id="CABEEZ010000145">
    <property type="protein sequence ID" value="VTR57601.1"/>
    <property type="molecule type" value="Genomic_DNA"/>
</dbReference>
<evidence type="ECO:0000313" key="5">
    <source>
        <dbReference type="EMBL" id="VTR57601.1"/>
    </source>
</evidence>
<keyword evidence="3" id="KW-0998">Cell outer membrane</keyword>
<name>A0A4U9WEF9_SERFO</name>
<protein>
    <submittedName>
        <fullName evidence="5">ABC-type hemin transport system, periplasmic component</fullName>
    </submittedName>
</protein>
<evidence type="ECO:0000259" key="4">
    <source>
        <dbReference type="Pfam" id="PF00593"/>
    </source>
</evidence>
<dbReference type="InterPro" id="IPR000531">
    <property type="entry name" value="Beta-barrel_TonB"/>
</dbReference>
<dbReference type="Gene3D" id="2.40.170.20">
    <property type="entry name" value="TonB-dependent receptor, beta-barrel domain"/>
    <property type="match status" value="1"/>
</dbReference>
<proteinExistence type="predicted"/>
<keyword evidence="2" id="KW-0472">Membrane</keyword>
<comment type="subcellular location">
    <subcellularLocation>
        <location evidence="1">Cell outer membrane</location>
    </subcellularLocation>
</comment>
<dbReference type="InterPro" id="IPR036942">
    <property type="entry name" value="Beta-barrel_TonB_sf"/>
</dbReference>
<feature type="domain" description="TonB-dependent receptor-like beta-barrel" evidence="4">
    <location>
        <begin position="12"/>
        <end position="116"/>
    </location>
</feature>
<evidence type="ECO:0000256" key="2">
    <source>
        <dbReference type="ARBA" id="ARBA00023136"/>
    </source>
</evidence>
<reference evidence="5" key="1">
    <citation type="submission" date="2019-05" db="EMBL/GenBank/DDBJ databases">
        <authorList>
            <consortium name="Pathogen Informatics"/>
        </authorList>
    </citation>
    <scope>NUCLEOTIDE SEQUENCE [LARGE SCALE GENOMIC DNA]</scope>
    <source>
        <strain evidence="5">NCTC12965</strain>
    </source>
</reference>
<dbReference type="Pfam" id="PF00593">
    <property type="entry name" value="TonB_dep_Rec_b-barrel"/>
    <property type="match status" value="1"/>
</dbReference>
<evidence type="ECO:0000256" key="3">
    <source>
        <dbReference type="ARBA" id="ARBA00023237"/>
    </source>
</evidence>
<organism evidence="5">
    <name type="scientific">Serratia fonticola</name>
    <dbReference type="NCBI Taxonomy" id="47917"/>
    <lineage>
        <taxon>Bacteria</taxon>
        <taxon>Pseudomonadati</taxon>
        <taxon>Pseudomonadota</taxon>
        <taxon>Gammaproteobacteria</taxon>
        <taxon>Enterobacterales</taxon>
        <taxon>Yersiniaceae</taxon>
        <taxon>Serratia</taxon>
    </lineage>
</organism>
<gene>
    <name evidence="5" type="ORF">NCTC12965_07442</name>
</gene>
<dbReference type="GO" id="GO:0009279">
    <property type="term" value="C:cell outer membrane"/>
    <property type="evidence" value="ECO:0007669"/>
    <property type="project" value="UniProtKB-SubCell"/>
</dbReference>